<proteinExistence type="predicted"/>
<dbReference type="AlphaFoldDB" id="A0A445KDG2"/>
<evidence type="ECO:0000313" key="1">
    <source>
        <dbReference type="EMBL" id="RZC08874.1"/>
    </source>
</evidence>
<keyword evidence="2" id="KW-1185">Reference proteome</keyword>
<name>A0A445KDG2_GLYSO</name>
<comment type="caution">
    <text evidence="1">The sequence shown here is derived from an EMBL/GenBank/DDBJ whole genome shotgun (WGS) entry which is preliminary data.</text>
</comment>
<evidence type="ECO:0000313" key="2">
    <source>
        <dbReference type="Proteomes" id="UP000289340"/>
    </source>
</evidence>
<dbReference type="Proteomes" id="UP000289340">
    <property type="component" value="Chromosome 6"/>
</dbReference>
<gene>
    <name evidence="1" type="ORF">D0Y65_015543</name>
</gene>
<protein>
    <submittedName>
        <fullName evidence="1">Uncharacterized protein</fullName>
    </submittedName>
</protein>
<reference evidence="1 2" key="1">
    <citation type="submission" date="2018-09" db="EMBL/GenBank/DDBJ databases">
        <title>A high-quality reference genome of wild soybean provides a powerful tool to mine soybean genomes.</title>
        <authorList>
            <person name="Xie M."/>
            <person name="Chung C.Y.L."/>
            <person name="Li M.-W."/>
            <person name="Wong F.-L."/>
            <person name="Chan T.-F."/>
            <person name="Lam H.-M."/>
        </authorList>
    </citation>
    <scope>NUCLEOTIDE SEQUENCE [LARGE SCALE GENOMIC DNA]</scope>
    <source>
        <strain evidence="2">cv. W05</strain>
        <tissue evidence="1">Hypocotyl of etiolated seedlings</tissue>
    </source>
</reference>
<dbReference type="EMBL" id="QZWG01000006">
    <property type="protein sequence ID" value="RZC08874.1"/>
    <property type="molecule type" value="Genomic_DNA"/>
</dbReference>
<accession>A0A445KDG2</accession>
<organism evidence="1 2">
    <name type="scientific">Glycine soja</name>
    <name type="common">Wild soybean</name>
    <dbReference type="NCBI Taxonomy" id="3848"/>
    <lineage>
        <taxon>Eukaryota</taxon>
        <taxon>Viridiplantae</taxon>
        <taxon>Streptophyta</taxon>
        <taxon>Embryophyta</taxon>
        <taxon>Tracheophyta</taxon>
        <taxon>Spermatophyta</taxon>
        <taxon>Magnoliopsida</taxon>
        <taxon>eudicotyledons</taxon>
        <taxon>Gunneridae</taxon>
        <taxon>Pentapetalae</taxon>
        <taxon>rosids</taxon>
        <taxon>fabids</taxon>
        <taxon>Fabales</taxon>
        <taxon>Fabaceae</taxon>
        <taxon>Papilionoideae</taxon>
        <taxon>50 kb inversion clade</taxon>
        <taxon>NPAAA clade</taxon>
        <taxon>indigoferoid/millettioid clade</taxon>
        <taxon>Phaseoleae</taxon>
        <taxon>Glycine</taxon>
        <taxon>Glycine subgen. Soja</taxon>
    </lineage>
</organism>
<sequence>MQGKTDANAIIRLRPSRRRHQDSCQCPFFFHISEFHSCASSPLLIHTCWIFCGTSIG</sequence>